<feature type="domain" description="Glutamine amidotransferase type-2" evidence="2">
    <location>
        <begin position="2"/>
        <end position="264"/>
    </location>
</feature>
<dbReference type="InterPro" id="IPR026869">
    <property type="entry name" value="EgtC-like"/>
</dbReference>
<dbReference type="RefSeq" id="WP_036534739.1">
    <property type="nucleotide sequence ID" value="NZ_JJML01000036.1"/>
</dbReference>
<dbReference type="OrthoDB" id="9804310at2"/>
<dbReference type="SUPFAM" id="SSF56235">
    <property type="entry name" value="N-terminal nucleophile aminohydrolases (Ntn hydrolases)"/>
    <property type="match status" value="1"/>
</dbReference>
<comment type="caution">
    <text evidence="3">The sequence shown here is derived from an EMBL/GenBank/DDBJ whole genome shotgun (WGS) entry which is preliminary data.</text>
</comment>
<reference evidence="3 4" key="1">
    <citation type="journal article" date="2014" name="Mol. Ecol.">
        <title>Evolution of Synechococcus.</title>
        <authorList>
            <person name="Dvorak P."/>
            <person name="Casamatta D."/>
            <person name="Hasler P."/>
            <person name="Poulickova A."/>
            <person name="Ondrej V."/>
            <person name="Sanges R."/>
        </authorList>
    </citation>
    <scope>NUCLEOTIDE SEQUENCE [LARGE SCALE GENOMIC DNA]</scope>
    <source>
        <strain evidence="3 4">CAUP A 1101</strain>
    </source>
</reference>
<evidence type="ECO:0000313" key="3">
    <source>
        <dbReference type="EMBL" id="KGF72143.1"/>
    </source>
</evidence>
<evidence type="ECO:0000313" key="4">
    <source>
        <dbReference type="Proteomes" id="UP000030170"/>
    </source>
</evidence>
<dbReference type="EMBL" id="JJML01000036">
    <property type="protein sequence ID" value="KGF72143.1"/>
    <property type="molecule type" value="Genomic_DNA"/>
</dbReference>
<organism evidence="3 4">
    <name type="scientific">Neosynechococcus sphagnicola sy1</name>
    <dbReference type="NCBI Taxonomy" id="1497020"/>
    <lineage>
        <taxon>Bacteria</taxon>
        <taxon>Bacillati</taxon>
        <taxon>Cyanobacteriota</taxon>
        <taxon>Cyanophyceae</taxon>
        <taxon>Neosynechococcales</taxon>
        <taxon>Neosynechococcaceae</taxon>
        <taxon>Neosynechococcus</taxon>
    </lineage>
</organism>
<protein>
    <submittedName>
        <fullName evidence="3">Glutamine amidotransferase</fullName>
    </submittedName>
</protein>
<dbReference type="STRING" id="1497020.DO97_11965"/>
<dbReference type="GO" id="GO:0016740">
    <property type="term" value="F:transferase activity"/>
    <property type="evidence" value="ECO:0007669"/>
    <property type="project" value="UniProtKB-KW"/>
</dbReference>
<proteinExistence type="predicted"/>
<dbReference type="Gene3D" id="3.60.20.10">
    <property type="entry name" value="Glutamine Phosphoribosylpyrophosphate, subunit 1, domain 1"/>
    <property type="match status" value="1"/>
</dbReference>
<sequence length="264" mass="29437">MCRLLGYLGVPIQLDTLLYQTEHSLVVQSYQPQEMTAGLLNADGFGIGWYHPHQDALPYTYKNILPIWSDINLPHLSRYIESGCMVANVRSATSGQAVDLSNCQPFSSDRILGVHNGFIEQFRQTLYRPIRHRLEDDAYQGIEGSTDSEHIFALLLDLMQTTGMTLEQGLQATLTLLSQMARSHPTQLSANLVLTDGQQLVASRFATRSPAPSLYWLRNQSPVANGVLIASEPLFAGAWQRVPEQTLLRVDRDLTVVVQSLKAD</sequence>
<dbReference type="Proteomes" id="UP000030170">
    <property type="component" value="Unassembled WGS sequence"/>
</dbReference>
<keyword evidence="4" id="KW-1185">Reference proteome</keyword>
<evidence type="ECO:0000259" key="2">
    <source>
        <dbReference type="PROSITE" id="PS51278"/>
    </source>
</evidence>
<dbReference type="NCBIfam" id="TIGR03442">
    <property type="entry name" value="ergothioneine biosynthesis protein EgtC"/>
    <property type="match status" value="1"/>
</dbReference>
<dbReference type="Pfam" id="PF13230">
    <property type="entry name" value="GATase_4"/>
    <property type="match status" value="1"/>
</dbReference>
<dbReference type="InterPro" id="IPR017808">
    <property type="entry name" value="EgtC"/>
</dbReference>
<keyword evidence="3" id="KW-0808">Transferase</keyword>
<keyword evidence="1 3" id="KW-0315">Glutamine amidotransferase</keyword>
<dbReference type="InterPro" id="IPR029055">
    <property type="entry name" value="Ntn_hydrolases_N"/>
</dbReference>
<dbReference type="PANTHER" id="PTHR43187:SF1">
    <property type="entry name" value="GLUTAMINE AMIDOTRANSFERASE DUG3-RELATED"/>
    <property type="match status" value="1"/>
</dbReference>
<name>A0A098TMS2_9CYAN</name>
<dbReference type="AlphaFoldDB" id="A0A098TMS2"/>
<dbReference type="PROSITE" id="PS51278">
    <property type="entry name" value="GATASE_TYPE_2"/>
    <property type="match status" value="1"/>
</dbReference>
<gene>
    <name evidence="3" type="ORF">DO97_11965</name>
</gene>
<accession>A0A098TMS2</accession>
<dbReference type="GO" id="GO:0052699">
    <property type="term" value="P:ergothioneine biosynthetic process"/>
    <property type="evidence" value="ECO:0007669"/>
    <property type="project" value="InterPro"/>
</dbReference>
<dbReference type="PANTHER" id="PTHR43187">
    <property type="entry name" value="GLUTAMINE AMIDOTRANSFERASE DUG3-RELATED"/>
    <property type="match status" value="1"/>
</dbReference>
<dbReference type="InterPro" id="IPR017932">
    <property type="entry name" value="GATase_2_dom"/>
</dbReference>
<dbReference type="CDD" id="cd01908">
    <property type="entry name" value="YafJ"/>
    <property type="match status" value="1"/>
</dbReference>
<dbReference type="InterPro" id="IPR052373">
    <property type="entry name" value="Gamma-glu_amide_hydrolase"/>
</dbReference>
<evidence type="ECO:0000256" key="1">
    <source>
        <dbReference type="ARBA" id="ARBA00022962"/>
    </source>
</evidence>